<keyword evidence="1" id="KW-0433">Leucine-rich repeat</keyword>
<sequence>NRFTDITVTQDIAEIGLNIFGLPNLYHLVLNNNDIVHIPRQVKDFPNLRSINIDSNNITHLSELPPGLQYLYLRKNKFSHLPDSIMSLSNLGYLYVDNNELHHLPSFQHLTQLEILGLSGNPWSCDCQMEEFMKWIYTNTDINVQLICQYPINYTGMSITDLTLPDLQCFEPYVINTFKSVYVGLNDSVTLTVNVNGAPPPHIQWFTPKGIHVDTESNSRYRLEPDGSLFISSTQDEQAGMFVCIADNWKGVATAVRFLEIHTPPRTMTPSAQTFSIYPYTEMTRTPMEYNQTISTKIYLPEITNTIRSNNVLSTGYIVSFIIGLVVGILTIVLILCILRQFCCKRSKPLKTPEENIDLSTVARTEDESHPQYTDLNNEECNTCQQLTTTNNMTGQYANANMLVTHVINKNDGEHMENIYDSLDA</sequence>
<keyword evidence="5" id="KW-0812">Transmembrane</keyword>
<dbReference type="Pfam" id="PF13927">
    <property type="entry name" value="Ig_3"/>
    <property type="match status" value="1"/>
</dbReference>
<evidence type="ECO:0000256" key="3">
    <source>
        <dbReference type="ARBA" id="ARBA00022737"/>
    </source>
</evidence>
<keyword evidence="2" id="KW-0732">Signal</keyword>
<dbReference type="RefSeq" id="XP_006823359.1">
    <property type="nucleotide sequence ID" value="XM_006823296.1"/>
</dbReference>
<feature type="domain" description="Ig-like" evidence="6">
    <location>
        <begin position="172"/>
        <end position="262"/>
    </location>
</feature>
<dbReference type="Gene3D" id="3.80.10.10">
    <property type="entry name" value="Ribonuclease Inhibitor"/>
    <property type="match status" value="1"/>
</dbReference>
<protein>
    <submittedName>
        <fullName evidence="8">Leucine-rich repeat, immunoglobulin-like domain and transmembrane domain-containing protein 2-like</fullName>
    </submittedName>
</protein>
<name>A0ABM0MTL8_SACKO</name>
<dbReference type="GeneID" id="102803134"/>
<dbReference type="SUPFAM" id="SSF52058">
    <property type="entry name" value="L domain-like"/>
    <property type="match status" value="1"/>
</dbReference>
<dbReference type="CDD" id="cd00096">
    <property type="entry name" value="Ig"/>
    <property type="match status" value="1"/>
</dbReference>
<dbReference type="InterPro" id="IPR032675">
    <property type="entry name" value="LRR_dom_sf"/>
</dbReference>
<dbReference type="InterPro" id="IPR003599">
    <property type="entry name" value="Ig_sub"/>
</dbReference>
<dbReference type="Proteomes" id="UP000694865">
    <property type="component" value="Unplaced"/>
</dbReference>
<keyword evidence="4" id="KW-1015">Disulfide bond</keyword>
<dbReference type="InterPro" id="IPR003598">
    <property type="entry name" value="Ig_sub2"/>
</dbReference>
<dbReference type="SMART" id="SM00369">
    <property type="entry name" value="LRR_TYP"/>
    <property type="match status" value="3"/>
</dbReference>
<dbReference type="InterPro" id="IPR000483">
    <property type="entry name" value="Cys-rich_flank_reg_C"/>
</dbReference>
<evidence type="ECO:0000313" key="7">
    <source>
        <dbReference type="Proteomes" id="UP000694865"/>
    </source>
</evidence>
<evidence type="ECO:0000256" key="1">
    <source>
        <dbReference type="ARBA" id="ARBA00022614"/>
    </source>
</evidence>
<feature type="non-terminal residue" evidence="8">
    <location>
        <position position="1"/>
    </location>
</feature>
<dbReference type="InterPro" id="IPR001611">
    <property type="entry name" value="Leu-rich_rpt"/>
</dbReference>
<dbReference type="SMART" id="SM00364">
    <property type="entry name" value="LRR_BAC"/>
    <property type="match status" value="3"/>
</dbReference>
<evidence type="ECO:0000256" key="4">
    <source>
        <dbReference type="ARBA" id="ARBA00023157"/>
    </source>
</evidence>
<organism evidence="7 8">
    <name type="scientific">Saccoglossus kowalevskii</name>
    <name type="common">Acorn worm</name>
    <dbReference type="NCBI Taxonomy" id="10224"/>
    <lineage>
        <taxon>Eukaryota</taxon>
        <taxon>Metazoa</taxon>
        <taxon>Hemichordata</taxon>
        <taxon>Enteropneusta</taxon>
        <taxon>Harrimaniidae</taxon>
        <taxon>Saccoglossus</taxon>
    </lineage>
</organism>
<reference evidence="8" key="1">
    <citation type="submission" date="2025-08" db="UniProtKB">
        <authorList>
            <consortium name="RefSeq"/>
        </authorList>
    </citation>
    <scope>IDENTIFICATION</scope>
    <source>
        <tissue evidence="8">Testes</tissue>
    </source>
</reference>
<dbReference type="SMART" id="SM00409">
    <property type="entry name" value="IG"/>
    <property type="match status" value="1"/>
</dbReference>
<evidence type="ECO:0000313" key="8">
    <source>
        <dbReference type="RefSeq" id="XP_006823359.1"/>
    </source>
</evidence>
<dbReference type="PANTHER" id="PTHR24366:SF96">
    <property type="entry name" value="LEUCINE RICH REPEAT CONTAINING 53"/>
    <property type="match status" value="1"/>
</dbReference>
<dbReference type="InterPro" id="IPR013783">
    <property type="entry name" value="Ig-like_fold"/>
</dbReference>
<keyword evidence="3" id="KW-0677">Repeat</keyword>
<gene>
    <name evidence="8" type="primary">LOC102803134</name>
</gene>
<keyword evidence="5" id="KW-1133">Transmembrane helix</keyword>
<dbReference type="InterPro" id="IPR036179">
    <property type="entry name" value="Ig-like_dom_sf"/>
</dbReference>
<dbReference type="Gene3D" id="2.60.40.10">
    <property type="entry name" value="Immunoglobulins"/>
    <property type="match status" value="1"/>
</dbReference>
<keyword evidence="7" id="KW-1185">Reference proteome</keyword>
<dbReference type="PROSITE" id="PS50835">
    <property type="entry name" value="IG_LIKE"/>
    <property type="match status" value="1"/>
</dbReference>
<dbReference type="SUPFAM" id="SSF48726">
    <property type="entry name" value="Immunoglobulin"/>
    <property type="match status" value="1"/>
</dbReference>
<dbReference type="InterPro" id="IPR007110">
    <property type="entry name" value="Ig-like_dom"/>
</dbReference>
<evidence type="ECO:0000256" key="2">
    <source>
        <dbReference type="ARBA" id="ARBA00022729"/>
    </source>
</evidence>
<dbReference type="PROSITE" id="PS51450">
    <property type="entry name" value="LRR"/>
    <property type="match status" value="2"/>
</dbReference>
<keyword evidence="5" id="KW-0472">Membrane</keyword>
<evidence type="ECO:0000256" key="5">
    <source>
        <dbReference type="SAM" id="Phobius"/>
    </source>
</evidence>
<dbReference type="SMART" id="SM00408">
    <property type="entry name" value="IGc2"/>
    <property type="match status" value="1"/>
</dbReference>
<proteinExistence type="predicted"/>
<dbReference type="SMART" id="SM00082">
    <property type="entry name" value="LRRCT"/>
    <property type="match status" value="1"/>
</dbReference>
<dbReference type="Pfam" id="PF13855">
    <property type="entry name" value="LRR_8"/>
    <property type="match status" value="1"/>
</dbReference>
<feature type="transmembrane region" description="Helical" evidence="5">
    <location>
        <begin position="317"/>
        <end position="339"/>
    </location>
</feature>
<dbReference type="InterPro" id="IPR003591">
    <property type="entry name" value="Leu-rich_rpt_typical-subtyp"/>
</dbReference>
<accession>A0ABM0MTL8</accession>
<evidence type="ECO:0000259" key="6">
    <source>
        <dbReference type="PROSITE" id="PS50835"/>
    </source>
</evidence>
<dbReference type="PANTHER" id="PTHR24366">
    <property type="entry name" value="IG(IMMUNOGLOBULIN) AND LRR(LEUCINE RICH REPEAT) DOMAINS"/>
    <property type="match status" value="1"/>
</dbReference>